<reference evidence="2 3" key="1">
    <citation type="journal article" date="2015" name="Genome Announc.">
        <title>Expanding the biotechnology potential of lactobacilli through comparative genomics of 213 strains and associated genera.</title>
        <authorList>
            <person name="Sun Z."/>
            <person name="Harris H.M."/>
            <person name="McCann A."/>
            <person name="Guo C."/>
            <person name="Argimon S."/>
            <person name="Zhang W."/>
            <person name="Yang X."/>
            <person name="Jeffery I.B."/>
            <person name="Cooney J.C."/>
            <person name="Kagawa T.F."/>
            <person name="Liu W."/>
            <person name="Song Y."/>
            <person name="Salvetti E."/>
            <person name="Wrobel A."/>
            <person name="Rasinkangas P."/>
            <person name="Parkhill J."/>
            <person name="Rea M.C."/>
            <person name="O'Sullivan O."/>
            <person name="Ritari J."/>
            <person name="Douillard F.P."/>
            <person name="Paul Ross R."/>
            <person name="Yang R."/>
            <person name="Briner A.E."/>
            <person name="Felis G.E."/>
            <person name="de Vos W.M."/>
            <person name="Barrangou R."/>
            <person name="Klaenhammer T.R."/>
            <person name="Caufield P.W."/>
            <person name="Cui Y."/>
            <person name="Zhang H."/>
            <person name="O'Toole P.W."/>
        </authorList>
    </citation>
    <scope>NUCLEOTIDE SEQUENCE [LARGE SCALE GENOMIC DNA]</scope>
    <source>
        <strain evidence="2 3">DSM 20014</strain>
    </source>
</reference>
<proteinExistence type="predicted"/>
<dbReference type="OrthoDB" id="2932346at2"/>
<name>A0A0R2JKU9_9LACO</name>
<dbReference type="EMBL" id="JQCD01000029">
    <property type="protein sequence ID" value="KRN76502.1"/>
    <property type="molecule type" value="Genomic_DNA"/>
</dbReference>
<sequence length="65" mass="7402">MEDLVSFLLTVFGIVQFFVFKKSFNVISKNQKIMVIVIFVLAILTIIFGIPDLIRGFQANIAENH</sequence>
<dbReference type="PATRIC" id="fig|1620.3.peg.775"/>
<keyword evidence="1" id="KW-0812">Transmembrane</keyword>
<dbReference type="AlphaFoldDB" id="A0A0R2JKU9"/>
<accession>A0A0R2JKU9</accession>
<comment type="caution">
    <text evidence="2">The sequence shown here is derived from an EMBL/GenBank/DDBJ whole genome shotgun (WGS) entry which is preliminary data.</text>
</comment>
<dbReference type="Proteomes" id="UP000051673">
    <property type="component" value="Unassembled WGS sequence"/>
</dbReference>
<protein>
    <submittedName>
        <fullName evidence="2">Uncharacterized protein</fullName>
    </submittedName>
</protein>
<evidence type="ECO:0000256" key="1">
    <source>
        <dbReference type="SAM" id="Phobius"/>
    </source>
</evidence>
<evidence type="ECO:0000313" key="2">
    <source>
        <dbReference type="EMBL" id="KRN76502.1"/>
    </source>
</evidence>
<organism evidence="2 3">
    <name type="scientific">Weissella minor</name>
    <dbReference type="NCBI Taxonomy" id="1620"/>
    <lineage>
        <taxon>Bacteria</taxon>
        <taxon>Bacillati</taxon>
        <taxon>Bacillota</taxon>
        <taxon>Bacilli</taxon>
        <taxon>Lactobacillales</taxon>
        <taxon>Lactobacillaceae</taxon>
        <taxon>Weissella</taxon>
    </lineage>
</organism>
<keyword evidence="1" id="KW-0472">Membrane</keyword>
<feature type="transmembrane region" description="Helical" evidence="1">
    <location>
        <begin position="33"/>
        <end position="54"/>
    </location>
</feature>
<keyword evidence="1" id="KW-1133">Transmembrane helix</keyword>
<gene>
    <name evidence="2" type="ORF">IV67_GL000762</name>
</gene>
<evidence type="ECO:0000313" key="3">
    <source>
        <dbReference type="Proteomes" id="UP000051673"/>
    </source>
</evidence>
<dbReference type="RefSeq" id="WP_057788301.1">
    <property type="nucleotide sequence ID" value="NZ_JQCD01000029.1"/>
</dbReference>
<keyword evidence="3" id="KW-1185">Reference proteome</keyword>